<evidence type="ECO:0000313" key="1">
    <source>
        <dbReference type="EMBL" id="MEA5139905.1"/>
    </source>
</evidence>
<gene>
    <name evidence="1" type="ORF">VB248_12205</name>
</gene>
<comment type="caution">
    <text evidence="1">The sequence shown here is derived from an EMBL/GenBank/DDBJ whole genome shotgun (WGS) entry which is preliminary data.</text>
</comment>
<sequence length="610" mass="63267">MKTRLLLSFFLVFYVFIFSVKAQNIQKIEYFIDQDPGIGNATALVFTSSTSVTQNGISLPSFPASISDGVHLLGFRAKNINGWSATATQVFLKQSPPTASNIVSAEYFIDQDPGVGNATVFAISQNTQTITLPTNLSEGIHTLSVRFKDNLNRWSATTVSAFLSSSTTGIAPIVKVEYFIDNDPGFGNATDIPLASNSSFSFDKNNFPVDVPSNLTTGKHLLLLRAKDNNGKWSSVGIKEIEVFSEKVQIGTLASTFCNVSTFQVPYILEGAFVTGNVFNLLLSDANGDFTNAKNIGSIISRVNGTITANLPANVASGNYKIKILSTNPIRTSEAKNIALYFVTKPIITSQSQTICAGTSTVLNASGCSGGTILWTGNLTGSSVTVTPTKTSTYKALCTVNGCKSDSSTAVTITVTPKPVTPVAKSNNSSVCLGTSSVLSATGCAGTVSWTGNLTGSSVTVTPIKTTTYKALCTVNGCKSDSSTTVTITVTPKPATPVAKSNNSSVCLGTSSVLTATGCAGTVSWTGNLTGSSVTVTPSKTSTYKALCTVNGCKSDSSTTVTITVAPKPVTPVAKSNNSSVCLGTSSVLTATGCAGTVSWTGNLTGSSVT</sequence>
<evidence type="ECO:0000313" key="2">
    <source>
        <dbReference type="Proteomes" id="UP001302949"/>
    </source>
</evidence>
<evidence type="ECO:0008006" key="3">
    <source>
        <dbReference type="Google" id="ProtNLM"/>
    </source>
</evidence>
<dbReference type="EMBL" id="JAYFUM010000012">
    <property type="protein sequence ID" value="MEA5139905.1"/>
    <property type="molecule type" value="Genomic_DNA"/>
</dbReference>
<organism evidence="1 2">
    <name type="scientific">Arcicella rigui</name>
    <dbReference type="NCBI Taxonomy" id="797020"/>
    <lineage>
        <taxon>Bacteria</taxon>
        <taxon>Pseudomonadati</taxon>
        <taxon>Bacteroidota</taxon>
        <taxon>Cytophagia</taxon>
        <taxon>Cytophagales</taxon>
        <taxon>Flectobacillaceae</taxon>
        <taxon>Arcicella</taxon>
    </lineage>
</organism>
<keyword evidence="2" id="KW-1185">Reference proteome</keyword>
<protein>
    <recommendedName>
        <fullName evidence="3">Ig-like domain-containing protein</fullName>
    </recommendedName>
</protein>
<dbReference type="Proteomes" id="UP001302949">
    <property type="component" value="Unassembled WGS sequence"/>
</dbReference>
<feature type="non-terminal residue" evidence="1">
    <location>
        <position position="610"/>
    </location>
</feature>
<name>A0ABU5QAN1_9BACT</name>
<reference evidence="1 2" key="1">
    <citation type="submission" date="2023-12" db="EMBL/GenBank/DDBJ databases">
        <title>Novel species of the genus Arcicella isolated from rivers.</title>
        <authorList>
            <person name="Lu H."/>
        </authorList>
    </citation>
    <scope>NUCLEOTIDE SEQUENCE [LARGE SCALE GENOMIC DNA]</scope>
    <source>
        <strain evidence="1 2">KCTC 23307</strain>
    </source>
</reference>
<accession>A0ABU5QAN1</accession>
<proteinExistence type="predicted"/>